<gene>
    <name evidence="1" type="ORF">AF72_00640</name>
</gene>
<dbReference type="Proteomes" id="UP000020406">
    <property type="component" value="Unassembled WGS sequence"/>
</dbReference>
<dbReference type="AlphaFoldDB" id="Z9JMN4"/>
<sequence>MPFSMDLVRAEVAVSTDLIVGEQAAGQAYGVWMLNNRV</sequence>
<evidence type="ECO:0000313" key="2">
    <source>
        <dbReference type="Proteomes" id="UP000020406"/>
    </source>
</evidence>
<name>Z9JMN4_9GAMM</name>
<accession>Z9JMN4</accession>
<dbReference type="STRING" id="1444770.AF72_00640"/>
<proteinExistence type="predicted"/>
<reference evidence="1 2" key="1">
    <citation type="journal article" date="2014" name="Genome Announc.">
        <title>Draft Genome Sequence of Xylella fastidiosa Pear Leaf Scorch Strain in Taiwan.</title>
        <authorList>
            <person name="Su C.C."/>
            <person name="Deng W.L."/>
            <person name="Jan F.J."/>
            <person name="Chang C.J."/>
            <person name="Huang H."/>
            <person name="Chen J."/>
        </authorList>
    </citation>
    <scope>NUCLEOTIDE SEQUENCE [LARGE SCALE GENOMIC DNA]</scope>
    <source>
        <strain evidence="1 2">PLS229</strain>
    </source>
</reference>
<evidence type="ECO:0000313" key="1">
    <source>
        <dbReference type="EMBL" id="EWS79444.1"/>
    </source>
</evidence>
<dbReference type="EMBL" id="JDSQ01000001">
    <property type="protein sequence ID" value="EWS79444.1"/>
    <property type="molecule type" value="Genomic_DNA"/>
</dbReference>
<protein>
    <submittedName>
        <fullName evidence="1">Uncharacterized protein</fullName>
    </submittedName>
</protein>
<comment type="caution">
    <text evidence="1">The sequence shown here is derived from an EMBL/GenBank/DDBJ whole genome shotgun (WGS) entry which is preliminary data.</text>
</comment>
<organism evidence="1 2">
    <name type="scientific">Xylella taiwanensis</name>
    <dbReference type="NCBI Taxonomy" id="1444770"/>
    <lineage>
        <taxon>Bacteria</taxon>
        <taxon>Pseudomonadati</taxon>
        <taxon>Pseudomonadota</taxon>
        <taxon>Gammaproteobacteria</taxon>
        <taxon>Lysobacterales</taxon>
        <taxon>Lysobacteraceae</taxon>
        <taxon>Xylella</taxon>
    </lineage>
</organism>